<protein>
    <submittedName>
        <fullName evidence="2">Uncharacterized protein</fullName>
    </submittedName>
</protein>
<evidence type="ECO:0000313" key="2">
    <source>
        <dbReference type="EMBL" id="PTQ48904.1"/>
    </source>
</evidence>
<gene>
    <name evidence="2" type="ORF">MARPO_0004s0162</name>
</gene>
<reference evidence="3" key="1">
    <citation type="journal article" date="2017" name="Cell">
        <title>Insights into land plant evolution garnered from the Marchantia polymorpha genome.</title>
        <authorList>
            <person name="Bowman J.L."/>
            <person name="Kohchi T."/>
            <person name="Yamato K.T."/>
            <person name="Jenkins J."/>
            <person name="Shu S."/>
            <person name="Ishizaki K."/>
            <person name="Yamaoka S."/>
            <person name="Nishihama R."/>
            <person name="Nakamura Y."/>
            <person name="Berger F."/>
            <person name="Adam C."/>
            <person name="Aki S.S."/>
            <person name="Althoff F."/>
            <person name="Araki T."/>
            <person name="Arteaga-Vazquez M.A."/>
            <person name="Balasubrmanian S."/>
            <person name="Barry K."/>
            <person name="Bauer D."/>
            <person name="Boehm C.R."/>
            <person name="Briginshaw L."/>
            <person name="Caballero-Perez J."/>
            <person name="Catarino B."/>
            <person name="Chen F."/>
            <person name="Chiyoda S."/>
            <person name="Chovatia M."/>
            <person name="Davies K.M."/>
            <person name="Delmans M."/>
            <person name="Demura T."/>
            <person name="Dierschke T."/>
            <person name="Dolan L."/>
            <person name="Dorantes-Acosta A.E."/>
            <person name="Eklund D.M."/>
            <person name="Florent S.N."/>
            <person name="Flores-Sandoval E."/>
            <person name="Fujiyama A."/>
            <person name="Fukuzawa H."/>
            <person name="Galik B."/>
            <person name="Grimanelli D."/>
            <person name="Grimwood J."/>
            <person name="Grossniklaus U."/>
            <person name="Hamada T."/>
            <person name="Haseloff J."/>
            <person name="Hetherington A.J."/>
            <person name="Higo A."/>
            <person name="Hirakawa Y."/>
            <person name="Hundley H.N."/>
            <person name="Ikeda Y."/>
            <person name="Inoue K."/>
            <person name="Inoue S.I."/>
            <person name="Ishida S."/>
            <person name="Jia Q."/>
            <person name="Kakita M."/>
            <person name="Kanazawa T."/>
            <person name="Kawai Y."/>
            <person name="Kawashima T."/>
            <person name="Kennedy M."/>
            <person name="Kinose K."/>
            <person name="Kinoshita T."/>
            <person name="Kohara Y."/>
            <person name="Koide E."/>
            <person name="Komatsu K."/>
            <person name="Kopischke S."/>
            <person name="Kubo M."/>
            <person name="Kyozuka J."/>
            <person name="Lagercrantz U."/>
            <person name="Lin S.S."/>
            <person name="Lindquist E."/>
            <person name="Lipzen A.M."/>
            <person name="Lu C.W."/>
            <person name="De Luna E."/>
            <person name="Martienssen R.A."/>
            <person name="Minamino N."/>
            <person name="Mizutani M."/>
            <person name="Mizutani M."/>
            <person name="Mochizuki N."/>
            <person name="Monte I."/>
            <person name="Mosher R."/>
            <person name="Nagasaki H."/>
            <person name="Nakagami H."/>
            <person name="Naramoto S."/>
            <person name="Nishitani K."/>
            <person name="Ohtani M."/>
            <person name="Okamoto T."/>
            <person name="Okumura M."/>
            <person name="Phillips J."/>
            <person name="Pollak B."/>
            <person name="Reinders A."/>
            <person name="Rovekamp M."/>
            <person name="Sano R."/>
            <person name="Sawa S."/>
            <person name="Schmid M.W."/>
            <person name="Shirakawa M."/>
            <person name="Solano R."/>
            <person name="Spunde A."/>
            <person name="Suetsugu N."/>
            <person name="Sugano S."/>
            <person name="Sugiyama A."/>
            <person name="Sun R."/>
            <person name="Suzuki Y."/>
            <person name="Takenaka M."/>
            <person name="Takezawa D."/>
            <person name="Tomogane H."/>
            <person name="Tsuzuki M."/>
            <person name="Ueda T."/>
            <person name="Umeda M."/>
            <person name="Ward J.M."/>
            <person name="Watanabe Y."/>
            <person name="Yazaki K."/>
            <person name="Yokoyama R."/>
            <person name="Yoshitake Y."/>
            <person name="Yotsui I."/>
            <person name="Zachgo S."/>
            <person name="Schmutz J."/>
        </authorList>
    </citation>
    <scope>NUCLEOTIDE SEQUENCE [LARGE SCALE GENOMIC DNA]</scope>
    <source>
        <strain evidence="3">Tak-1</strain>
    </source>
</reference>
<sequence>MKHSRFVLLLRLSSELLWVMHCFNFKRLDWKSSIYFHPHNHVHFVPCPNLSSLSTLLLANPAMLPTYMVHSRDSSTTYKHMSTQKF</sequence>
<dbReference type="AlphaFoldDB" id="A0A2R6XS22"/>
<name>A0A2R6XS22_MARPO</name>
<evidence type="ECO:0000256" key="1">
    <source>
        <dbReference type="SAM" id="SignalP"/>
    </source>
</evidence>
<organism evidence="2 3">
    <name type="scientific">Marchantia polymorpha</name>
    <name type="common">Common liverwort</name>
    <name type="synonym">Marchantia aquatica</name>
    <dbReference type="NCBI Taxonomy" id="3197"/>
    <lineage>
        <taxon>Eukaryota</taxon>
        <taxon>Viridiplantae</taxon>
        <taxon>Streptophyta</taxon>
        <taxon>Embryophyta</taxon>
        <taxon>Marchantiophyta</taxon>
        <taxon>Marchantiopsida</taxon>
        <taxon>Marchantiidae</taxon>
        <taxon>Marchantiales</taxon>
        <taxon>Marchantiaceae</taxon>
        <taxon>Marchantia</taxon>
    </lineage>
</organism>
<proteinExistence type="predicted"/>
<accession>A0A2R6XS22</accession>
<dbReference type="Gramene" id="Mp3g15100.1">
    <property type="protein sequence ID" value="Mp3g15100.1.cds"/>
    <property type="gene ID" value="Mp3g15100"/>
</dbReference>
<feature type="chain" id="PRO_5015333283" evidence="1">
    <location>
        <begin position="23"/>
        <end position="86"/>
    </location>
</feature>
<keyword evidence="1" id="KW-0732">Signal</keyword>
<evidence type="ECO:0000313" key="3">
    <source>
        <dbReference type="Proteomes" id="UP000244005"/>
    </source>
</evidence>
<feature type="signal peptide" evidence="1">
    <location>
        <begin position="1"/>
        <end position="22"/>
    </location>
</feature>
<dbReference type="EMBL" id="KZ772676">
    <property type="protein sequence ID" value="PTQ48904.1"/>
    <property type="molecule type" value="Genomic_DNA"/>
</dbReference>
<keyword evidence="3" id="KW-1185">Reference proteome</keyword>
<dbReference type="Proteomes" id="UP000244005">
    <property type="component" value="Unassembled WGS sequence"/>
</dbReference>